<comment type="similarity">
    <text evidence="1">Belongs to the amidase family.</text>
</comment>
<evidence type="ECO:0000256" key="1">
    <source>
        <dbReference type="ARBA" id="ARBA00009199"/>
    </source>
</evidence>
<reference evidence="3 4" key="1">
    <citation type="journal article" date="2015" name="Genome Announc.">
        <title>Complete Genome Sequence of Steroid-Transforming Nocardioides simplex VKM Ac-2033D.</title>
        <authorList>
            <person name="Shtratnikova V.Y."/>
            <person name="Schelkunov M.I."/>
            <person name="Pekov Y.A."/>
            <person name="Fokina V.V."/>
            <person name="Logacheva M.D."/>
            <person name="Sokolov S.L."/>
            <person name="Bragin E.Y."/>
            <person name="Ashapkin V.V."/>
            <person name="Donova M.V."/>
        </authorList>
    </citation>
    <scope>NUCLEOTIDE SEQUENCE [LARGE SCALE GENOMIC DNA]</scope>
    <source>
        <strain evidence="3 4">VKM Ac-2033D</strain>
    </source>
</reference>
<organism evidence="3 4">
    <name type="scientific">Nocardioides simplex</name>
    <name type="common">Arthrobacter simplex</name>
    <dbReference type="NCBI Taxonomy" id="2045"/>
    <lineage>
        <taxon>Bacteria</taxon>
        <taxon>Bacillati</taxon>
        <taxon>Actinomycetota</taxon>
        <taxon>Actinomycetes</taxon>
        <taxon>Propionibacteriales</taxon>
        <taxon>Nocardioidaceae</taxon>
        <taxon>Pimelobacter</taxon>
    </lineage>
</organism>
<dbReference type="GO" id="GO:0050566">
    <property type="term" value="F:asparaginyl-tRNA synthase (glutamine-hydrolyzing) activity"/>
    <property type="evidence" value="ECO:0007669"/>
    <property type="project" value="UniProtKB-EC"/>
</dbReference>
<dbReference type="EC" id="6.3.5.6" evidence="3"/>
<dbReference type="GO" id="GO:0016740">
    <property type="term" value="F:transferase activity"/>
    <property type="evidence" value="ECO:0007669"/>
    <property type="project" value="UniProtKB-KW"/>
</dbReference>
<keyword evidence="3" id="KW-0808">Transferase</keyword>
<dbReference type="Proteomes" id="UP000030300">
    <property type="component" value="Chromosome"/>
</dbReference>
<evidence type="ECO:0000313" key="3">
    <source>
        <dbReference type="EMBL" id="AIY16771.1"/>
    </source>
</evidence>
<dbReference type="RefSeq" id="WP_038677687.1">
    <property type="nucleotide sequence ID" value="NZ_BJMC01000017.1"/>
</dbReference>
<dbReference type="AlphaFoldDB" id="A0A0A1DHC3"/>
<dbReference type="OrthoDB" id="5175573at2"/>
<dbReference type="SUPFAM" id="SSF75304">
    <property type="entry name" value="Amidase signature (AS) enzymes"/>
    <property type="match status" value="1"/>
</dbReference>
<protein>
    <submittedName>
        <fullName evidence="3">Aspartyl-tRNA(Asn) amidotransferase subunit A, Glutamyl-tRNA(Gln) amidotransferase subunit A</fullName>
        <ecNumber evidence="3">6.3.5.6</ecNumber>
    </submittedName>
</protein>
<feature type="region of interest" description="Disordered" evidence="2">
    <location>
        <begin position="57"/>
        <end position="81"/>
    </location>
</feature>
<dbReference type="STRING" id="2045.KR76_08295"/>
<dbReference type="InterPro" id="IPR020556">
    <property type="entry name" value="Amidase_CS"/>
</dbReference>
<proteinExistence type="inferred from homology"/>
<dbReference type="KEGG" id="psim:KR76_08295"/>
<dbReference type="PANTHER" id="PTHR11895">
    <property type="entry name" value="TRANSAMIDASE"/>
    <property type="match status" value="1"/>
</dbReference>
<gene>
    <name evidence="3" type="ORF">KR76_08295</name>
</gene>
<evidence type="ECO:0000313" key="4">
    <source>
        <dbReference type="Proteomes" id="UP000030300"/>
    </source>
</evidence>
<sequence length="491" mass="50805">MDLGEYATLDATSLAAHVRAGDVAPDEPAALAAAAAAAVDPALAAVVEVYDEPSRRPLRDDALLPGVPTLRKDSTPEAGRLHERGSRLAQGVRATTTGHVVERVLDEGARVVGRSAVPELAILSSTESALHGTTRNPWSPDVTAGGSSGGAAAAVAAGVVPFALASDGGGSIRIPASCCGLVGLKPSRGLVSPGPGRAEHLFGIAVENVVTRTVRDTALLLDVLAARQPGDPFAAWPRRSFRAALAERQDRLRIAVSAEPWAPRSDLDPEVAAATLLAASTLGSLGHRVQERRPHYDSATAVATGATYFALGVAAEVTEIALATGRPVDTGPDDLVDLVEPVALTYVRTAERLGAADVLAASEGRALVRWQVERFFDDVDVLVTPTLQVLPPPHGTGNLTAVAPAAVDHWSALEQIHPNLSIFNLTGHPAVSVPVGTSASGLPIGVQLVGRRGSDDVLLRLALALEQELPWAGRRPPVHVTTAAAVTEAVR</sequence>
<dbReference type="Gene3D" id="3.90.1300.10">
    <property type="entry name" value="Amidase signature (AS) domain"/>
    <property type="match status" value="1"/>
</dbReference>
<accession>A0A0A1DHC3</accession>
<dbReference type="eggNOG" id="COG0154">
    <property type="taxonomic scope" value="Bacteria"/>
</dbReference>
<name>A0A0A1DHC3_NOCSI</name>
<evidence type="ECO:0000256" key="2">
    <source>
        <dbReference type="SAM" id="MobiDB-lite"/>
    </source>
</evidence>
<dbReference type="InterPro" id="IPR023631">
    <property type="entry name" value="Amidase_dom"/>
</dbReference>
<dbReference type="GeneID" id="96608917"/>
<dbReference type="PANTHER" id="PTHR11895:SF7">
    <property type="entry name" value="GLUTAMYL-TRNA(GLN) AMIDOTRANSFERASE SUBUNIT A, MITOCHONDRIAL"/>
    <property type="match status" value="1"/>
</dbReference>
<dbReference type="EMBL" id="CP009896">
    <property type="protein sequence ID" value="AIY16771.1"/>
    <property type="molecule type" value="Genomic_DNA"/>
</dbReference>
<keyword evidence="3" id="KW-0436">Ligase</keyword>
<dbReference type="PROSITE" id="PS00571">
    <property type="entry name" value="AMIDASES"/>
    <property type="match status" value="1"/>
</dbReference>
<keyword evidence="4" id="KW-1185">Reference proteome</keyword>
<feature type="compositionally biased region" description="Basic and acidic residues" evidence="2">
    <location>
        <begin position="70"/>
        <end position="81"/>
    </location>
</feature>
<dbReference type="InterPro" id="IPR036928">
    <property type="entry name" value="AS_sf"/>
</dbReference>
<dbReference type="InterPro" id="IPR000120">
    <property type="entry name" value="Amidase"/>
</dbReference>
<dbReference type="Pfam" id="PF01425">
    <property type="entry name" value="Amidase"/>
    <property type="match status" value="1"/>
</dbReference>
<dbReference type="HOGENOM" id="CLU_009600_0_4_11"/>